<dbReference type="PANTHER" id="PTHR31941">
    <property type="entry name" value="CYTOSKELETAL SIGNALING PROTEIN SLM1"/>
    <property type="match status" value="1"/>
</dbReference>
<proteinExistence type="predicted"/>
<gene>
    <name evidence="1" type="ORF">HK097_000990</name>
</gene>
<evidence type="ECO:0000313" key="1">
    <source>
        <dbReference type="EMBL" id="KAJ3046178.1"/>
    </source>
</evidence>
<dbReference type="EMBL" id="JADGJD010001190">
    <property type="protein sequence ID" value="KAJ3046178.1"/>
    <property type="molecule type" value="Genomic_DNA"/>
</dbReference>
<accession>A0AAD5WZ62</accession>
<reference evidence="1" key="1">
    <citation type="submission" date="2020-05" db="EMBL/GenBank/DDBJ databases">
        <title>Phylogenomic resolution of chytrid fungi.</title>
        <authorList>
            <person name="Stajich J.E."/>
            <person name="Amses K."/>
            <person name="Simmons R."/>
            <person name="Seto K."/>
            <person name="Myers J."/>
            <person name="Bonds A."/>
            <person name="Quandt C.A."/>
            <person name="Barry K."/>
            <person name="Liu P."/>
            <person name="Grigoriev I."/>
            <person name="Longcore J.E."/>
            <person name="James T.Y."/>
        </authorList>
    </citation>
    <scope>NUCLEOTIDE SEQUENCE</scope>
    <source>
        <strain evidence="1">JEL0318</strain>
    </source>
</reference>
<organism evidence="1 2">
    <name type="scientific">Rhizophlyctis rosea</name>
    <dbReference type="NCBI Taxonomy" id="64517"/>
    <lineage>
        <taxon>Eukaryota</taxon>
        <taxon>Fungi</taxon>
        <taxon>Fungi incertae sedis</taxon>
        <taxon>Chytridiomycota</taxon>
        <taxon>Chytridiomycota incertae sedis</taxon>
        <taxon>Chytridiomycetes</taxon>
        <taxon>Rhizophlyctidales</taxon>
        <taxon>Rhizophlyctidaceae</taxon>
        <taxon>Rhizophlyctis</taxon>
    </lineage>
</organism>
<dbReference type="Proteomes" id="UP001212841">
    <property type="component" value="Unassembled WGS sequence"/>
</dbReference>
<sequence>MSIAELTAARRAPFADNPTGGLVPITATEVFLQRLVGWSQLVKRIISQYELILESQKKLADVHAKCSKEFGVAIKTKDNTEDVFGEDELARTLFTELHQTHHKLHSDSLASAQVLEVQVLPNLRALYAEIRRKATDTDKEWTEMDKELERDRAEFIKLRNYLKGSLA</sequence>
<name>A0AAD5WZ62_9FUNG</name>
<comment type="caution">
    <text evidence="1">The sequence shown here is derived from an EMBL/GenBank/DDBJ whole genome shotgun (WGS) entry which is preliminary data.</text>
</comment>
<evidence type="ECO:0000313" key="2">
    <source>
        <dbReference type="Proteomes" id="UP001212841"/>
    </source>
</evidence>
<keyword evidence="2" id="KW-1185">Reference proteome</keyword>
<dbReference type="PANTHER" id="PTHR31941:SF1">
    <property type="entry name" value="CYTOSKELETAL SIGNALING PROTEIN SLM1"/>
    <property type="match status" value="1"/>
</dbReference>
<protein>
    <submittedName>
        <fullName evidence="1">Uncharacterized protein</fullName>
    </submittedName>
</protein>
<feature type="non-terminal residue" evidence="1">
    <location>
        <position position="167"/>
    </location>
</feature>
<dbReference type="AlphaFoldDB" id="A0AAD5WZ62"/>